<evidence type="ECO:0000256" key="7">
    <source>
        <dbReference type="SAM" id="Phobius"/>
    </source>
</evidence>
<proteinExistence type="predicted"/>
<feature type="non-terminal residue" evidence="9">
    <location>
        <position position="604"/>
    </location>
</feature>
<dbReference type="PROSITE" id="PS50850">
    <property type="entry name" value="MFS"/>
    <property type="match status" value="1"/>
</dbReference>
<evidence type="ECO:0000256" key="6">
    <source>
        <dbReference type="SAM" id="MobiDB-lite"/>
    </source>
</evidence>
<evidence type="ECO:0000256" key="1">
    <source>
        <dbReference type="ARBA" id="ARBA00004141"/>
    </source>
</evidence>
<feature type="transmembrane region" description="Helical" evidence="7">
    <location>
        <begin position="381"/>
        <end position="402"/>
    </location>
</feature>
<evidence type="ECO:0000259" key="8">
    <source>
        <dbReference type="PROSITE" id="PS50850"/>
    </source>
</evidence>
<evidence type="ECO:0000256" key="3">
    <source>
        <dbReference type="ARBA" id="ARBA00022692"/>
    </source>
</evidence>
<dbReference type="InterPro" id="IPR036259">
    <property type="entry name" value="MFS_trans_sf"/>
</dbReference>
<keyword evidence="5 7" id="KW-0472">Membrane</keyword>
<sequence>MDSNIKEEPQEERVEFSNQAGVWGSDKENQPVEIQQGLEEEPIVSTKTWVVVLILSLGYGTSFWPIPVMAAVGSNIAAEFGNAGDAAWFIPAWTLSITVCFMICGANTDLLGRRWFLVGGNVFCFIGEICIASAKNNTAVIAGMALAGFGAANCQMAAFALSELLPNKWRHIGVVLADLSVFIAVTIAPVTGRYGLETNSWGWNFYAGAVSQALSFVGLYLLYFPPAHPYNMDPRKLIKELDYLGMALFTAGAIPVLMGLVYTTIYPSSDPHVVASFAIGFFILILFALWETYGNSKHPLTPTYMFTSSNGRDLTAPCIALGIVNMFYYSSSILWPTMINVFYTDNGADWRDASILSMIQGLAITTGGTLLTVFGRRIRHWHWQMCGTFTVTVLFGVLLALGNPSNKGLMLAFTFLSQMTYSWAVYLAIAISQMGVEHRDLGHSGGISGVARFAAGTIGTTIYTTILSKTVQKKVAEYVPPAATAAGLPVFRINELLSALGKPNLDRVVPTPVAVAATRAWQRAYEKGIQYIFSPPPSKPSLLSVIEAPINLTKIVRNVCYCSLAFGIVGIVACLLCKDIDSKMDNKIEVYMENTEYADRNQDM</sequence>
<feature type="transmembrane region" description="Helical" evidence="7">
    <location>
        <begin position="272"/>
        <end position="293"/>
    </location>
</feature>
<dbReference type="OrthoDB" id="4139357at2759"/>
<dbReference type="EMBL" id="NCSJ02000271">
    <property type="protein sequence ID" value="RFU26282.1"/>
    <property type="molecule type" value="Genomic_DNA"/>
</dbReference>
<keyword evidence="3 7" id="KW-0812">Transmembrane</keyword>
<feature type="transmembrane region" description="Helical" evidence="7">
    <location>
        <begin position="48"/>
        <end position="66"/>
    </location>
</feature>
<feature type="transmembrane region" description="Helical" evidence="7">
    <location>
        <begin position="140"/>
        <end position="161"/>
    </location>
</feature>
<organism evidence="9 10">
    <name type="scientific">Scytalidium lignicola</name>
    <name type="common">Hyphomycete</name>
    <dbReference type="NCBI Taxonomy" id="5539"/>
    <lineage>
        <taxon>Eukaryota</taxon>
        <taxon>Fungi</taxon>
        <taxon>Dikarya</taxon>
        <taxon>Ascomycota</taxon>
        <taxon>Pezizomycotina</taxon>
        <taxon>Leotiomycetes</taxon>
        <taxon>Leotiomycetes incertae sedis</taxon>
        <taxon>Scytalidium</taxon>
    </lineage>
</organism>
<feature type="non-terminal residue" evidence="9">
    <location>
        <position position="1"/>
    </location>
</feature>
<feature type="transmembrane region" description="Helical" evidence="7">
    <location>
        <begin position="203"/>
        <end position="223"/>
    </location>
</feature>
<dbReference type="GO" id="GO:0005886">
    <property type="term" value="C:plasma membrane"/>
    <property type="evidence" value="ECO:0007669"/>
    <property type="project" value="TreeGrafter"/>
</dbReference>
<dbReference type="InterPro" id="IPR010573">
    <property type="entry name" value="MFS_Str1/Tri12-like"/>
</dbReference>
<feature type="compositionally biased region" description="Basic and acidic residues" evidence="6">
    <location>
        <begin position="1"/>
        <end position="15"/>
    </location>
</feature>
<evidence type="ECO:0000313" key="9">
    <source>
        <dbReference type="EMBL" id="RFU26282.1"/>
    </source>
</evidence>
<protein>
    <recommendedName>
        <fullName evidence="8">Major facilitator superfamily (MFS) profile domain-containing protein</fullName>
    </recommendedName>
</protein>
<feature type="transmembrane region" description="Helical" evidence="7">
    <location>
        <begin position="355"/>
        <end position="374"/>
    </location>
</feature>
<feature type="region of interest" description="Disordered" evidence="6">
    <location>
        <begin position="1"/>
        <end position="25"/>
    </location>
</feature>
<feature type="transmembrane region" description="Helical" evidence="7">
    <location>
        <begin position="86"/>
        <end position="108"/>
    </location>
</feature>
<evidence type="ECO:0000256" key="2">
    <source>
        <dbReference type="ARBA" id="ARBA00022448"/>
    </source>
</evidence>
<dbReference type="Pfam" id="PF06609">
    <property type="entry name" value="TRI12"/>
    <property type="match status" value="1"/>
</dbReference>
<name>A0A3E2GZ87_SCYLI</name>
<dbReference type="OMA" id="WPIPVVS"/>
<comment type="subcellular location">
    <subcellularLocation>
        <location evidence="1">Membrane</location>
        <topology evidence="1">Multi-pass membrane protein</topology>
    </subcellularLocation>
</comment>
<dbReference type="Gene3D" id="1.20.1250.20">
    <property type="entry name" value="MFS general substrate transporter like domains"/>
    <property type="match status" value="1"/>
</dbReference>
<reference evidence="9 10" key="1">
    <citation type="submission" date="2018-05" db="EMBL/GenBank/DDBJ databases">
        <title>Draft genome sequence of Scytalidium lignicola DSM 105466, a ubiquitous saprotrophic fungus.</title>
        <authorList>
            <person name="Buettner E."/>
            <person name="Gebauer A.M."/>
            <person name="Hofrichter M."/>
            <person name="Liers C."/>
            <person name="Kellner H."/>
        </authorList>
    </citation>
    <scope>NUCLEOTIDE SEQUENCE [LARGE SCALE GENOMIC DNA]</scope>
    <source>
        <strain evidence="9 10">DSM 105466</strain>
    </source>
</reference>
<dbReference type="PANTHER" id="PTHR23501:SF195">
    <property type="entry name" value="PEP5"/>
    <property type="match status" value="1"/>
</dbReference>
<dbReference type="InterPro" id="IPR020846">
    <property type="entry name" value="MFS_dom"/>
</dbReference>
<evidence type="ECO:0000256" key="5">
    <source>
        <dbReference type="ARBA" id="ARBA00023136"/>
    </source>
</evidence>
<keyword evidence="2" id="KW-0813">Transport</keyword>
<dbReference type="SUPFAM" id="SSF103473">
    <property type="entry name" value="MFS general substrate transporter"/>
    <property type="match status" value="1"/>
</dbReference>
<gene>
    <name evidence="9" type="ORF">B7463_g10045</name>
</gene>
<feature type="transmembrane region" description="Helical" evidence="7">
    <location>
        <begin position="408"/>
        <end position="429"/>
    </location>
</feature>
<accession>A0A3E2GZ87</accession>
<comment type="caution">
    <text evidence="9">The sequence shown here is derived from an EMBL/GenBank/DDBJ whole genome shotgun (WGS) entry which is preliminary data.</text>
</comment>
<evidence type="ECO:0000256" key="4">
    <source>
        <dbReference type="ARBA" id="ARBA00022989"/>
    </source>
</evidence>
<keyword evidence="4 7" id="KW-1133">Transmembrane helix</keyword>
<keyword evidence="10" id="KW-1185">Reference proteome</keyword>
<dbReference type="Proteomes" id="UP000258309">
    <property type="component" value="Unassembled WGS sequence"/>
</dbReference>
<feature type="transmembrane region" description="Helical" evidence="7">
    <location>
        <begin position="243"/>
        <end position="266"/>
    </location>
</feature>
<feature type="transmembrane region" description="Helical" evidence="7">
    <location>
        <begin position="173"/>
        <end position="191"/>
    </location>
</feature>
<dbReference type="AlphaFoldDB" id="A0A3E2GZ87"/>
<dbReference type="GO" id="GO:0022857">
    <property type="term" value="F:transmembrane transporter activity"/>
    <property type="evidence" value="ECO:0007669"/>
    <property type="project" value="InterPro"/>
</dbReference>
<evidence type="ECO:0000313" key="10">
    <source>
        <dbReference type="Proteomes" id="UP000258309"/>
    </source>
</evidence>
<dbReference type="PANTHER" id="PTHR23501">
    <property type="entry name" value="MAJOR FACILITATOR SUPERFAMILY"/>
    <property type="match status" value="1"/>
</dbReference>
<feature type="domain" description="Major facilitator superfamily (MFS) profile" evidence="8">
    <location>
        <begin position="51"/>
        <end position="506"/>
    </location>
</feature>
<feature type="transmembrane region" description="Helical" evidence="7">
    <location>
        <begin position="314"/>
        <end position="335"/>
    </location>
</feature>